<protein>
    <submittedName>
        <fullName evidence="1">Uncharacterized protein</fullName>
    </submittedName>
</protein>
<dbReference type="EMBL" id="CP040004">
    <property type="protein sequence ID" value="QCT41892.1"/>
    <property type="molecule type" value="Genomic_DNA"/>
</dbReference>
<evidence type="ECO:0000313" key="2">
    <source>
        <dbReference type="Proteomes" id="UP000310639"/>
    </source>
</evidence>
<organism evidence="1 2">
    <name type="scientific">Candidatus Nanosynbacter featherlites</name>
    <dbReference type="NCBI Taxonomy" id="2572088"/>
    <lineage>
        <taxon>Bacteria</taxon>
        <taxon>Candidatus Saccharimonadota</taxon>
        <taxon>Candidatus Saccharimonadia</taxon>
        <taxon>Candidatus Nanosynbacterales</taxon>
        <taxon>Candidatus Nanosynbacteraceae</taxon>
        <taxon>Candidatus Nanosynbacter</taxon>
    </lineage>
</organism>
<name>A0A4P9A2A5_9BACT</name>
<evidence type="ECO:0000313" key="1">
    <source>
        <dbReference type="EMBL" id="QCT41892.1"/>
    </source>
</evidence>
<dbReference type="Proteomes" id="UP000310639">
    <property type="component" value="Chromosome"/>
</dbReference>
<dbReference type="RefSeq" id="WP_138078308.1">
    <property type="nucleotide sequence ID" value="NZ_CP040004.1"/>
</dbReference>
<accession>A0A4P9A2A5</accession>
<keyword evidence="2" id="KW-1185">Reference proteome</keyword>
<sequence>MDFNYGIDYKKLPEYIKVAEEVIRGLGGAAAQETAIEEAQEVVEERTDEQIPPVDIVQFYTAMGEYGISAPGALLAADTADSIKVNHFENTVKLVPELSPEEEPTEE</sequence>
<reference evidence="1 2" key="1">
    <citation type="submission" date="2019-04" db="EMBL/GenBank/DDBJ databases">
        <title>Saccharibacteria TM7 genomes.</title>
        <authorList>
            <person name="Bor B."/>
            <person name="He X."/>
            <person name="Chen T."/>
            <person name="Dewhirst F.E."/>
        </authorList>
    </citation>
    <scope>NUCLEOTIDE SEQUENCE [LARGE SCALE GENOMIC DNA]</scope>
    <source>
        <strain evidence="1 2">BB001</strain>
    </source>
</reference>
<gene>
    <name evidence="1" type="ORF">FBF37_00110</name>
</gene>
<dbReference type="KEGG" id="nft:FBF37_00110"/>
<dbReference type="AlphaFoldDB" id="A0A4P9A2A5"/>
<proteinExistence type="predicted"/>